<dbReference type="GO" id="GO:0005737">
    <property type="term" value="C:cytoplasm"/>
    <property type="evidence" value="ECO:0007669"/>
    <property type="project" value="UniProtKB-SubCell"/>
</dbReference>
<reference evidence="11 12" key="1">
    <citation type="submission" date="2020-02" db="EMBL/GenBank/DDBJ databases">
        <title>Comparative genome analysis reveals the metabolism and evolution of the thermophilic archaeal genus Metallosphaera.</title>
        <authorList>
            <person name="Jiang C."/>
        </authorList>
    </citation>
    <scope>NUCLEOTIDE SEQUENCE [LARGE SCALE GENOMIC DNA]</scope>
    <source>
        <strain evidence="11 12">Ric-A</strain>
    </source>
</reference>
<proteinExistence type="inferred from homology"/>
<dbReference type="OrthoDB" id="36608at2157"/>
<dbReference type="InterPro" id="IPR013785">
    <property type="entry name" value="Aldolase_TIM"/>
</dbReference>
<feature type="binding site" evidence="9">
    <location>
        <position position="154"/>
    </location>
    <ligand>
        <name>FMN</name>
        <dbReference type="ChEBI" id="CHEBI:58210"/>
    </ligand>
</feature>
<name>A0A6N0NS67_9CREN</name>
<dbReference type="EC" id="1.3.-.-" evidence="9"/>
<organism evidence="11 12">
    <name type="scientific">Metallosphaera tengchongensis</name>
    <dbReference type="NCBI Taxonomy" id="1532350"/>
    <lineage>
        <taxon>Archaea</taxon>
        <taxon>Thermoproteota</taxon>
        <taxon>Thermoprotei</taxon>
        <taxon>Sulfolobales</taxon>
        <taxon>Sulfolobaceae</taxon>
        <taxon>Metallosphaera</taxon>
    </lineage>
</organism>
<dbReference type="InterPro" id="IPR033888">
    <property type="entry name" value="DHOD_1B"/>
</dbReference>
<dbReference type="PIRSF" id="PIRSF000164">
    <property type="entry name" value="DHO_oxidase"/>
    <property type="match status" value="1"/>
</dbReference>
<comment type="pathway">
    <text evidence="2 9">Pyrimidine metabolism; UMP biosynthesis via de novo pathway.</text>
</comment>
<feature type="binding site" evidence="9">
    <location>
        <begin position="231"/>
        <end position="232"/>
    </location>
    <ligand>
        <name>FMN</name>
        <dbReference type="ChEBI" id="CHEBI:58210"/>
    </ligand>
</feature>
<dbReference type="GO" id="GO:0004152">
    <property type="term" value="F:dihydroorotate dehydrogenase activity"/>
    <property type="evidence" value="ECO:0007669"/>
    <property type="project" value="UniProtKB-UniRule"/>
</dbReference>
<dbReference type="InterPro" id="IPR053488">
    <property type="entry name" value="DHODH_Type1"/>
</dbReference>
<keyword evidence="6 9" id="KW-0288">FMN</keyword>
<evidence type="ECO:0000256" key="7">
    <source>
        <dbReference type="ARBA" id="ARBA00022975"/>
    </source>
</evidence>
<comment type="subcellular location">
    <subcellularLocation>
        <location evidence="1 9">Cytoplasm</location>
    </subcellularLocation>
</comment>
<dbReference type="Gene3D" id="3.20.20.70">
    <property type="entry name" value="Aldolase class I"/>
    <property type="match status" value="1"/>
</dbReference>
<evidence type="ECO:0000256" key="9">
    <source>
        <dbReference type="HAMAP-Rule" id="MF_00224"/>
    </source>
</evidence>
<accession>A0A6N0NS67</accession>
<dbReference type="Pfam" id="PF01180">
    <property type="entry name" value="DHO_dh"/>
    <property type="match status" value="1"/>
</dbReference>
<dbReference type="UniPathway" id="UPA00070"/>
<dbReference type="InterPro" id="IPR001295">
    <property type="entry name" value="Dihydroorotate_DH_CS"/>
</dbReference>
<dbReference type="Proteomes" id="UP000509301">
    <property type="component" value="Chromosome"/>
</dbReference>
<sequence>MYSIRLSGIELRDPFVIASGIVPDVPEYMARVCQEFSPSAITTKTFTLNPLEPHKPPTLVKISDGCFLNAIGLGNPGIKVMGSMEVPCNLFVSVGGSSLEEIVETAIIGEGKASLIEINLSSPNRRGYGADTAKFVREIVKEVKGKVRKPIFVKLGPWDNVVDLAGKALEGGADGLTLINTVKGMKLDVDAGKPVLSYGTGGVSGRCIHPLAVRVIGEVYSEYSAQIIGTGGVFSWEDAMELFLAGATAVGVGSAILERGFEVLNELRVGLTAFMEEKGINLSDVIGMAVRK</sequence>
<feature type="binding site" evidence="9">
    <location>
        <position position="179"/>
    </location>
    <ligand>
        <name>FMN</name>
        <dbReference type="ChEBI" id="CHEBI:58210"/>
    </ligand>
</feature>
<gene>
    <name evidence="9" type="primary">pyrD</name>
    <name evidence="11" type="ORF">GWK48_03320</name>
</gene>
<feature type="binding site" evidence="9">
    <location>
        <begin position="253"/>
        <end position="254"/>
    </location>
    <ligand>
        <name>FMN</name>
        <dbReference type="ChEBI" id="CHEBI:58210"/>
    </ligand>
</feature>
<dbReference type="RefSeq" id="WP_174629590.1">
    <property type="nucleotide sequence ID" value="NZ_CP049074.1"/>
</dbReference>
<comment type="similarity">
    <text evidence="3 9">Belongs to the dihydroorotate dehydrogenase family. Type 1 subfamily.</text>
</comment>
<feature type="active site" description="Nucleophile" evidence="9">
    <location>
        <position position="122"/>
    </location>
</feature>
<keyword evidence="8 9" id="KW-0560">Oxidoreductase</keyword>
<protein>
    <recommendedName>
        <fullName evidence="9">Dihydroorotate dehydrogenase</fullName>
        <shortName evidence="9">DHOD</shortName>
        <shortName evidence="9">DHODase</shortName>
        <shortName evidence="9">DHOdehase</shortName>
        <ecNumber evidence="9">1.3.-.-</ecNumber>
    </recommendedName>
</protein>
<dbReference type="HAMAP" id="MF_00224">
    <property type="entry name" value="DHO_dh_type1"/>
    <property type="match status" value="1"/>
</dbReference>
<dbReference type="GO" id="GO:0006207">
    <property type="term" value="P:'de novo' pyrimidine nucleobase biosynthetic process"/>
    <property type="evidence" value="ECO:0007669"/>
    <property type="project" value="InterPro"/>
</dbReference>
<dbReference type="InterPro" id="IPR050074">
    <property type="entry name" value="DHO_dehydrogenase"/>
</dbReference>
<dbReference type="GeneID" id="55640947"/>
<keyword evidence="5 9" id="KW-0285">Flavoprotein</keyword>
<evidence type="ECO:0000256" key="3">
    <source>
        <dbReference type="ARBA" id="ARBA00008008"/>
    </source>
</evidence>
<evidence type="ECO:0000313" key="12">
    <source>
        <dbReference type="Proteomes" id="UP000509301"/>
    </source>
</evidence>
<evidence type="ECO:0000256" key="6">
    <source>
        <dbReference type="ARBA" id="ARBA00022643"/>
    </source>
</evidence>
<evidence type="ECO:0000256" key="4">
    <source>
        <dbReference type="ARBA" id="ARBA00022490"/>
    </source>
</evidence>
<keyword evidence="7 9" id="KW-0665">Pyrimidine biosynthesis</keyword>
<feature type="binding site" evidence="9">
    <location>
        <begin position="69"/>
        <end position="73"/>
    </location>
    <ligand>
        <name>substrate</name>
    </ligand>
</feature>
<evidence type="ECO:0000256" key="5">
    <source>
        <dbReference type="ARBA" id="ARBA00022630"/>
    </source>
</evidence>
<feature type="binding site" evidence="9">
    <location>
        <position position="19"/>
    </location>
    <ligand>
        <name>FMN</name>
        <dbReference type="ChEBI" id="CHEBI:58210"/>
    </ligand>
</feature>
<feature type="binding site" evidence="9">
    <location>
        <position position="44"/>
    </location>
    <ligand>
        <name>substrate</name>
    </ligand>
</feature>
<dbReference type="SUPFAM" id="SSF51395">
    <property type="entry name" value="FMN-linked oxidoreductases"/>
    <property type="match status" value="1"/>
</dbReference>
<evidence type="ECO:0000256" key="2">
    <source>
        <dbReference type="ARBA" id="ARBA00004725"/>
    </source>
</evidence>
<feature type="binding site" evidence="9">
    <location>
        <begin position="44"/>
        <end position="45"/>
    </location>
    <ligand>
        <name>FMN</name>
        <dbReference type="ChEBI" id="CHEBI:58210"/>
    </ligand>
</feature>
<dbReference type="AlphaFoldDB" id="A0A6N0NS67"/>
<dbReference type="PANTHER" id="PTHR48109">
    <property type="entry name" value="DIHYDROOROTATE DEHYDROGENASE (QUINONE), MITOCHONDRIAL-RELATED"/>
    <property type="match status" value="1"/>
</dbReference>
<comment type="cofactor">
    <cofactor evidence="9">
        <name>FMN</name>
        <dbReference type="ChEBI" id="CHEBI:58210"/>
    </cofactor>
    <text evidence="9">Binds 1 FMN per subunit.</text>
</comment>
<feature type="binding site" evidence="9">
    <location>
        <begin position="180"/>
        <end position="181"/>
    </location>
    <ligand>
        <name>substrate</name>
    </ligand>
</feature>
<dbReference type="InterPro" id="IPR024920">
    <property type="entry name" value="Dihydroorotate_DH_1"/>
</dbReference>
<feature type="binding site" evidence="9">
    <location>
        <position position="119"/>
    </location>
    <ligand>
        <name>substrate</name>
    </ligand>
</feature>
<feature type="binding site" evidence="9">
    <location>
        <position position="119"/>
    </location>
    <ligand>
        <name>FMN</name>
        <dbReference type="ChEBI" id="CHEBI:58210"/>
    </ligand>
</feature>
<dbReference type="GO" id="GO:0044205">
    <property type="term" value="P:'de novo' UMP biosynthetic process"/>
    <property type="evidence" value="ECO:0007669"/>
    <property type="project" value="UniProtKB-UniRule"/>
</dbReference>
<comment type="catalytic activity">
    <reaction evidence="9">
        <text>(S)-dihydroorotate + A = orotate + AH2</text>
        <dbReference type="Rhea" id="RHEA:18073"/>
        <dbReference type="ChEBI" id="CHEBI:13193"/>
        <dbReference type="ChEBI" id="CHEBI:17499"/>
        <dbReference type="ChEBI" id="CHEBI:30839"/>
        <dbReference type="ChEBI" id="CHEBI:30864"/>
    </reaction>
</comment>
<feature type="binding site" evidence="9">
    <location>
        <position position="205"/>
    </location>
    <ligand>
        <name>FMN</name>
        <dbReference type="ChEBI" id="CHEBI:58210"/>
    </ligand>
</feature>
<keyword evidence="12" id="KW-1185">Reference proteome</keyword>
<comment type="function">
    <text evidence="9">Catalyzes the conversion of dihydroorotate to orotate.</text>
</comment>
<evidence type="ECO:0000256" key="1">
    <source>
        <dbReference type="ARBA" id="ARBA00004496"/>
    </source>
</evidence>
<dbReference type="KEGG" id="mten:GWK48_03320"/>
<evidence type="ECO:0000256" key="8">
    <source>
        <dbReference type="ARBA" id="ARBA00023002"/>
    </source>
</evidence>
<evidence type="ECO:0000259" key="10">
    <source>
        <dbReference type="Pfam" id="PF01180"/>
    </source>
</evidence>
<evidence type="ECO:0000313" key="11">
    <source>
        <dbReference type="EMBL" id="QKQ99551.1"/>
    </source>
</evidence>
<dbReference type="CDD" id="cd04740">
    <property type="entry name" value="DHOD_1B_like"/>
    <property type="match status" value="1"/>
</dbReference>
<dbReference type="InterPro" id="IPR012135">
    <property type="entry name" value="Dihydroorotate_DH_1_2"/>
</dbReference>
<dbReference type="PROSITE" id="PS00912">
    <property type="entry name" value="DHODEHASE_2"/>
    <property type="match status" value="1"/>
</dbReference>
<dbReference type="NCBIfam" id="NF041011">
    <property type="entry name" value="dihydoor_dh_Arch"/>
    <property type="match status" value="1"/>
</dbReference>
<dbReference type="EMBL" id="CP049074">
    <property type="protein sequence ID" value="QKQ99551.1"/>
    <property type="molecule type" value="Genomic_DNA"/>
</dbReference>
<feature type="domain" description="Dihydroorotate dehydrogenase catalytic" evidence="10">
    <location>
        <begin position="5"/>
        <end position="275"/>
    </location>
</feature>
<dbReference type="InterPro" id="IPR005720">
    <property type="entry name" value="Dihydroorotate_DH_cat"/>
</dbReference>
<dbReference type="PANTHER" id="PTHR48109:SF1">
    <property type="entry name" value="DIHYDROOROTATE DEHYDROGENASE (FUMARATE)"/>
    <property type="match status" value="1"/>
</dbReference>
<keyword evidence="4 9" id="KW-0963">Cytoplasm</keyword>
<comment type="caution">
    <text evidence="9">Lacks conserved residue(s) required for the propagation of feature annotation.</text>
</comment>